<dbReference type="InterPro" id="IPR006703">
    <property type="entry name" value="G_AIG1"/>
</dbReference>
<evidence type="ECO:0000256" key="14">
    <source>
        <dbReference type="ARBA" id="ARBA00023136"/>
    </source>
</evidence>
<dbReference type="CDD" id="cd01853">
    <property type="entry name" value="Toc34_like"/>
    <property type="match status" value="1"/>
</dbReference>
<keyword evidence="5" id="KW-0812">Transmembrane</keyword>
<evidence type="ECO:0000256" key="2">
    <source>
        <dbReference type="ARBA" id="ARBA00022448"/>
    </source>
</evidence>
<feature type="compositionally biased region" description="Low complexity" evidence="18">
    <location>
        <begin position="543"/>
        <end position="556"/>
    </location>
</feature>
<comment type="similarity">
    <text evidence="16">Belongs to the TRAFAC class TrmE-Era-EngA-EngB-Septin-like GTPase superfamily. AIG1/Toc34/Toc159-like paraseptin GTPase family. TOC159 subfamily.</text>
</comment>
<evidence type="ECO:0000256" key="11">
    <source>
        <dbReference type="ARBA" id="ARBA00022927"/>
    </source>
</evidence>
<feature type="region of interest" description="Disordered" evidence="18">
    <location>
        <begin position="939"/>
        <end position="970"/>
    </location>
</feature>
<evidence type="ECO:0000256" key="3">
    <source>
        <dbReference type="ARBA" id="ARBA00022528"/>
    </source>
</evidence>
<keyword evidence="6" id="KW-0479">Metal-binding</keyword>
<keyword evidence="13" id="KW-0342">GTP-binding</keyword>
<dbReference type="GO" id="GO:0015031">
    <property type="term" value="P:protein transport"/>
    <property type="evidence" value="ECO:0007669"/>
    <property type="project" value="UniProtKB-KW"/>
</dbReference>
<dbReference type="PROSITE" id="PS51720">
    <property type="entry name" value="G_AIG1"/>
    <property type="match status" value="1"/>
</dbReference>
<keyword evidence="12" id="KW-1133">Transmembrane helix</keyword>
<dbReference type="SUPFAM" id="SSF52540">
    <property type="entry name" value="P-loop containing nucleoside triphosphate hydrolases"/>
    <property type="match status" value="1"/>
</dbReference>
<keyword evidence="11" id="KW-0653">Protein transport</keyword>
<dbReference type="KEGG" id="qsa:O6P43_011484"/>
<feature type="compositionally biased region" description="Polar residues" evidence="18">
    <location>
        <begin position="431"/>
        <end position="457"/>
    </location>
</feature>
<comment type="caution">
    <text evidence="20">The sequence shown here is derived from an EMBL/GenBank/DDBJ whole genome shotgun (WGS) entry which is preliminary data.</text>
</comment>
<dbReference type="GO" id="GO:0009707">
    <property type="term" value="C:chloroplast outer membrane"/>
    <property type="evidence" value="ECO:0007669"/>
    <property type="project" value="UniProtKB-SubCell"/>
</dbReference>
<evidence type="ECO:0000256" key="12">
    <source>
        <dbReference type="ARBA" id="ARBA00022989"/>
    </source>
</evidence>
<dbReference type="PANTHER" id="PTHR10903">
    <property type="entry name" value="GTPASE, IMAP FAMILY MEMBER-RELATED"/>
    <property type="match status" value="1"/>
</dbReference>
<dbReference type="EMBL" id="JARAOO010000005">
    <property type="protein sequence ID" value="KAJ7967189.1"/>
    <property type="molecule type" value="Genomic_DNA"/>
</dbReference>
<sequence length="1317" mass="144035">MENGTEIIDGSREGERKRVENGVPEETAVGSDEVKDLDGEEVFEEAIDAEEHFHEQGIKYHLSDADVGKGNNFETVGTSDSGFVDENPDAGLEIEDFEEAISTPVAAGNHWEGEAAVIADNKVDVDGGSINIVQVNGIDSGGTKHGVVTNEFNGFSDDQLVDGENSGGKDVPGFNAGAEIGVWQDQSEVDVTSDLVGDKSENEISENLISEHTTSEEFEKSATGNVETGFIDSHLESQSNREILNEDSVAEESKGNVLSTEYNDDEKTENSLNAEEFEKSANENGEKGVIESQSNREILNEDSVAEDSKENVLSTEFNDDEKTENLLNGDTHPEFQEDEGAELNGSSVNTNTEHQSGKIRDFKDETNGIDITSGDGSSEEIGNVSGYVSTKWQDYTEDDEPNGVKAGHEKTFEEENTSSGLCVSVEERETTPSVESSLLSENSPINETHNIQAAATNSKEENDKGFQLKTADEEIHGDNDKFPQAAATNSKENDKGSQLKTADEEIPGDNNKFPGVVEPLKIEEKNLKENQSSRVGHQDIQPEPELASSSAKSASSAPPPARPAGLGRAAPLLEPVPRVVQQPRVNGAVSHTQNQQVEDATNGEAEEFDETREHLQMIRVKFLRLAHRLGQTPHNVVVAQVLYRLGLAEQLRGRNGGRVGAFSFDRASAMAEQLEAAGQDPLDFSCTIMVLGKSGVGKSATINSIFDEVKFSTDAFQMGTKKVQDVEGSVQGIKVRVIDTPGLLPSWSDQRQNEKILLSVRRFIKKTPPDIVLYLDRLDMQSRDFGDMPLLRTITEIFGPSIWFNAIVVLTHAASAPPDGPNGTASSYDMFVTQRSHVVQQAIRQAAGDMRLMNPVSLVENHSACRTNRAGQRVLPNGQVWKPHLLLLSFASKILAEANTLLKLHDSPTGKPFAARARAPPLPFLLSSLLQSRPQLKLPEEQYGDEDSLDDDLDESSDSDDESELDELPPFRRLTKAQLEKLSKAQKKAYFDELEYREKLFMKKQLKEERKRRKIMKKMAASAKELQSDYSENVEEDSGGAASVPVPMPDLALPASFDSDNPTHRYRCLDSSNQWLVRPVLETHGWDHDVGYEGINAERLFVVKDKIPFSFSGQVTKDKKDANVQMELASSIKHGEGKATSLGFDLQTVGKDLAYTLRSETRFSNYRRNEATAGLSFTLLGDALSAGVKVEDKLIANKRFKLVLAGGAMTGRGDVAYGGSLEAQLRDKDYPLGRSLSTLGISVMDWHGDLAIGCNVQSQIPLGRSTNLIARANVNNRGAGQVSIRLNSSEQLQLALVGLIPLLRKLVGYSPQLQFGQ</sequence>
<feature type="compositionally biased region" description="Basic and acidic residues" evidence="18">
    <location>
        <begin position="491"/>
        <end position="503"/>
    </location>
</feature>
<evidence type="ECO:0000256" key="8">
    <source>
        <dbReference type="ARBA" id="ARBA00022801"/>
    </source>
</evidence>
<dbReference type="PANTHER" id="PTHR10903:SF135">
    <property type="entry name" value="TRANSLOCASE OF CHLOROPLAST 120, CHLOROPLASTIC-RELATED"/>
    <property type="match status" value="1"/>
</dbReference>
<keyword evidence="10" id="KW-0460">Magnesium</keyword>
<keyword evidence="21" id="KW-1185">Reference proteome</keyword>
<dbReference type="GO" id="GO:0003924">
    <property type="term" value="F:GTPase activity"/>
    <property type="evidence" value="ECO:0007669"/>
    <property type="project" value="InterPro"/>
</dbReference>
<dbReference type="GO" id="GO:0046872">
    <property type="term" value="F:metal ion binding"/>
    <property type="evidence" value="ECO:0007669"/>
    <property type="project" value="UniProtKB-KW"/>
</dbReference>
<dbReference type="GO" id="GO:0045036">
    <property type="term" value="P:protein targeting to chloroplast"/>
    <property type="evidence" value="ECO:0007669"/>
    <property type="project" value="InterPro"/>
</dbReference>
<evidence type="ECO:0000256" key="5">
    <source>
        <dbReference type="ARBA" id="ARBA00022692"/>
    </source>
</evidence>
<name>A0AAD7LZJ7_QUISA</name>
<feature type="region of interest" description="Disordered" evidence="18">
    <location>
        <begin position="246"/>
        <end position="568"/>
    </location>
</feature>
<evidence type="ECO:0000256" key="10">
    <source>
        <dbReference type="ARBA" id="ARBA00022842"/>
    </source>
</evidence>
<feature type="compositionally biased region" description="Polar residues" evidence="18">
    <location>
        <begin position="344"/>
        <end position="354"/>
    </location>
</feature>
<keyword evidence="2" id="KW-0813">Transport</keyword>
<comment type="function">
    <text evidence="17">GTPase involved in protein precursor import into chloroplasts. Seems to recognize chloroplast-destined precursor proteins and regulate their presentation to the translocation channel through GTP hydrolysis. Probably specialized in the import of nuclear encoded non-photosynthetic preproteins from the cytoplasm to the chloroplast.</text>
</comment>
<evidence type="ECO:0000256" key="16">
    <source>
        <dbReference type="ARBA" id="ARBA00023775"/>
    </source>
</evidence>
<evidence type="ECO:0000256" key="7">
    <source>
        <dbReference type="ARBA" id="ARBA00022741"/>
    </source>
</evidence>
<evidence type="ECO:0000256" key="13">
    <source>
        <dbReference type="ARBA" id="ARBA00023134"/>
    </source>
</evidence>
<feature type="compositionally biased region" description="Basic and acidic residues" evidence="18">
    <location>
        <begin position="458"/>
        <end position="481"/>
    </location>
</feature>
<dbReference type="Pfam" id="PF04548">
    <property type="entry name" value="AIG1"/>
    <property type="match status" value="1"/>
</dbReference>
<dbReference type="Pfam" id="PF11886">
    <property type="entry name" value="TOC159_MAD"/>
    <property type="match status" value="1"/>
</dbReference>
<dbReference type="NCBIfam" id="TIGR00993">
    <property type="entry name" value="3a0901s04IAP86"/>
    <property type="match status" value="1"/>
</dbReference>
<evidence type="ECO:0000256" key="6">
    <source>
        <dbReference type="ARBA" id="ARBA00022723"/>
    </source>
</evidence>
<proteinExistence type="inferred from homology"/>
<dbReference type="Proteomes" id="UP001163823">
    <property type="component" value="Chromosome 5"/>
</dbReference>
<feature type="compositionally biased region" description="Basic and acidic residues" evidence="18">
    <location>
        <begin position="9"/>
        <end position="20"/>
    </location>
</feature>
<evidence type="ECO:0000256" key="17">
    <source>
        <dbReference type="ARBA" id="ARBA00045184"/>
    </source>
</evidence>
<dbReference type="InterPro" id="IPR045058">
    <property type="entry name" value="GIMA/IAN/Toc"/>
</dbReference>
<keyword evidence="4" id="KW-0934">Plastid</keyword>
<evidence type="ECO:0000256" key="18">
    <source>
        <dbReference type="SAM" id="MobiDB-lite"/>
    </source>
</evidence>
<evidence type="ECO:0000313" key="20">
    <source>
        <dbReference type="EMBL" id="KAJ7967189.1"/>
    </source>
</evidence>
<organism evidence="20 21">
    <name type="scientific">Quillaja saponaria</name>
    <name type="common">Soap bark tree</name>
    <dbReference type="NCBI Taxonomy" id="32244"/>
    <lineage>
        <taxon>Eukaryota</taxon>
        <taxon>Viridiplantae</taxon>
        <taxon>Streptophyta</taxon>
        <taxon>Embryophyta</taxon>
        <taxon>Tracheophyta</taxon>
        <taxon>Spermatophyta</taxon>
        <taxon>Magnoliopsida</taxon>
        <taxon>eudicotyledons</taxon>
        <taxon>Gunneridae</taxon>
        <taxon>Pentapetalae</taxon>
        <taxon>rosids</taxon>
        <taxon>fabids</taxon>
        <taxon>Fabales</taxon>
        <taxon>Quillajaceae</taxon>
        <taxon>Quillaja</taxon>
    </lineage>
</organism>
<evidence type="ECO:0000256" key="1">
    <source>
        <dbReference type="ARBA" id="ARBA00001946"/>
    </source>
</evidence>
<evidence type="ECO:0000313" key="21">
    <source>
        <dbReference type="Proteomes" id="UP001163823"/>
    </source>
</evidence>
<accession>A0AAD7LZJ7</accession>
<comment type="subcellular location">
    <subcellularLocation>
        <location evidence="15">Plastid</location>
        <location evidence="15">Chloroplast outer membrane</location>
        <topology evidence="15">Single-pass membrane protein</topology>
    </subcellularLocation>
</comment>
<dbReference type="InterPro" id="IPR024283">
    <property type="entry name" value="TOC159_MAD"/>
</dbReference>
<feature type="compositionally biased region" description="Basic and acidic residues" evidence="18">
    <location>
        <begin position="355"/>
        <end position="366"/>
    </location>
</feature>
<feature type="region of interest" description="Disordered" evidence="18">
    <location>
        <begin position="1"/>
        <end position="37"/>
    </location>
</feature>
<dbReference type="InterPro" id="IPR027417">
    <property type="entry name" value="P-loop_NTPase"/>
</dbReference>
<feature type="compositionally biased region" description="Polar residues" evidence="18">
    <location>
        <begin position="589"/>
        <end position="599"/>
    </location>
</feature>
<evidence type="ECO:0000259" key="19">
    <source>
        <dbReference type="PROSITE" id="PS51720"/>
    </source>
</evidence>
<feature type="compositionally biased region" description="Acidic residues" evidence="18">
    <location>
        <begin position="942"/>
        <end position="967"/>
    </location>
</feature>
<evidence type="ECO:0000256" key="9">
    <source>
        <dbReference type="ARBA" id="ARBA00022805"/>
    </source>
</evidence>
<keyword evidence="3" id="KW-0150">Chloroplast</keyword>
<keyword evidence="9" id="KW-1002">Plastid outer membrane</keyword>
<reference evidence="20" key="1">
    <citation type="journal article" date="2023" name="Science">
        <title>Elucidation of the pathway for biosynthesis of saponin adjuvants from the soapbark tree.</title>
        <authorList>
            <person name="Reed J."/>
            <person name="Orme A."/>
            <person name="El-Demerdash A."/>
            <person name="Owen C."/>
            <person name="Martin L.B.B."/>
            <person name="Misra R.C."/>
            <person name="Kikuchi S."/>
            <person name="Rejzek M."/>
            <person name="Martin A.C."/>
            <person name="Harkess A."/>
            <person name="Leebens-Mack J."/>
            <person name="Louveau T."/>
            <person name="Stephenson M.J."/>
            <person name="Osbourn A."/>
        </authorList>
    </citation>
    <scope>NUCLEOTIDE SEQUENCE</scope>
    <source>
        <strain evidence="20">S10</strain>
    </source>
</reference>
<comment type="cofactor">
    <cofactor evidence="1">
        <name>Mg(2+)</name>
        <dbReference type="ChEBI" id="CHEBI:18420"/>
    </cofactor>
</comment>
<dbReference type="GO" id="GO:0005525">
    <property type="term" value="F:GTP binding"/>
    <property type="evidence" value="ECO:0007669"/>
    <property type="project" value="UniProtKB-KW"/>
</dbReference>
<keyword evidence="7" id="KW-0547">Nucleotide-binding</keyword>
<protein>
    <submittedName>
        <fullName evidence="20">Translocase of chloroplast, chloroplastic</fullName>
    </submittedName>
</protein>
<feature type="domain" description="AIG1-type G" evidence="19">
    <location>
        <begin position="683"/>
        <end position="912"/>
    </location>
</feature>
<evidence type="ECO:0000256" key="4">
    <source>
        <dbReference type="ARBA" id="ARBA00022640"/>
    </source>
</evidence>
<gene>
    <name evidence="20" type="ORF">O6P43_011484</name>
</gene>
<feature type="region of interest" description="Disordered" evidence="18">
    <location>
        <begin position="588"/>
        <end position="607"/>
    </location>
</feature>
<feature type="compositionally biased region" description="Basic and acidic residues" evidence="18">
    <location>
        <begin position="276"/>
        <end position="289"/>
    </location>
</feature>
<dbReference type="Gene3D" id="3.40.50.300">
    <property type="entry name" value="P-loop containing nucleotide triphosphate hydrolases"/>
    <property type="match status" value="1"/>
</dbReference>
<dbReference type="FunFam" id="3.40.50.300:FF:000413">
    <property type="entry name" value="Translocase of chloroplast 120, chloroplastic"/>
    <property type="match status" value="1"/>
</dbReference>
<evidence type="ECO:0000256" key="15">
    <source>
        <dbReference type="ARBA" id="ARBA00023766"/>
    </source>
</evidence>
<keyword evidence="8" id="KW-0378">Hydrolase</keyword>
<dbReference type="InterPro" id="IPR005690">
    <property type="entry name" value="Toc86_159"/>
</dbReference>
<keyword evidence="14" id="KW-0472">Membrane</keyword>